<dbReference type="AlphaFoldDB" id="A0A381RU77"/>
<dbReference type="Pfam" id="PF11932">
    <property type="entry name" value="DUF3450"/>
    <property type="match status" value="1"/>
</dbReference>
<sequence>MKRSKTRSQIFLTAFILSSFFMVNGIVAQTVDDVLVADAKRLQLAQASQERINERVQGTRTITDQYRAINKEIDGLKVYNRLMSAQVQGQEATLEDIKISMDQVDVINRQIFPLMERMIDGLEQSVSLDIPFLLEERINRIDVLKDTLSRSDVSVAEKFRKVMEAYQIELDYGSSAEFYKQSLNLGEDYGVRDYNMLRIGRIGLYFQSDNSDITGMWDVNVGDWVIDDDHRNEIRKGLRMARQLIAPELMLIPLPAAEEAS</sequence>
<proteinExistence type="predicted"/>
<dbReference type="EMBL" id="UINC01002324">
    <property type="protein sequence ID" value="SUZ95430.1"/>
    <property type="molecule type" value="Genomic_DNA"/>
</dbReference>
<name>A0A381RU77_9ZZZZ</name>
<gene>
    <name evidence="1" type="ORF">METZ01_LOCUS48284</name>
</gene>
<evidence type="ECO:0008006" key="2">
    <source>
        <dbReference type="Google" id="ProtNLM"/>
    </source>
</evidence>
<dbReference type="InterPro" id="IPR016866">
    <property type="entry name" value="UCP028069"/>
</dbReference>
<organism evidence="1">
    <name type="scientific">marine metagenome</name>
    <dbReference type="NCBI Taxonomy" id="408172"/>
    <lineage>
        <taxon>unclassified sequences</taxon>
        <taxon>metagenomes</taxon>
        <taxon>ecological metagenomes</taxon>
    </lineage>
</organism>
<protein>
    <recommendedName>
        <fullName evidence="2">DUF3450 domain-containing protein</fullName>
    </recommendedName>
</protein>
<accession>A0A381RU77</accession>
<reference evidence="1" key="1">
    <citation type="submission" date="2018-05" db="EMBL/GenBank/DDBJ databases">
        <authorList>
            <person name="Lanie J.A."/>
            <person name="Ng W.-L."/>
            <person name="Kazmierczak K.M."/>
            <person name="Andrzejewski T.M."/>
            <person name="Davidsen T.M."/>
            <person name="Wayne K.J."/>
            <person name="Tettelin H."/>
            <person name="Glass J.I."/>
            <person name="Rusch D."/>
            <person name="Podicherti R."/>
            <person name="Tsui H.-C.T."/>
            <person name="Winkler M.E."/>
        </authorList>
    </citation>
    <scope>NUCLEOTIDE SEQUENCE</scope>
</reference>
<dbReference type="PIRSF" id="PIRSF028069">
    <property type="entry name" value="UCP028069"/>
    <property type="match status" value="1"/>
</dbReference>
<evidence type="ECO:0000313" key="1">
    <source>
        <dbReference type="EMBL" id="SUZ95430.1"/>
    </source>
</evidence>